<keyword evidence="3" id="KW-1185">Reference proteome</keyword>
<keyword evidence="1" id="KW-0472">Membrane</keyword>
<dbReference type="Proteomes" id="UP000192140">
    <property type="component" value="Unassembled WGS sequence"/>
</dbReference>
<keyword evidence="1" id="KW-0812">Transmembrane</keyword>
<organism evidence="2 3">
    <name type="scientific">Agrobacterium deltaense NCPPB 1641</name>
    <dbReference type="NCBI Taxonomy" id="1183425"/>
    <lineage>
        <taxon>Bacteria</taxon>
        <taxon>Pseudomonadati</taxon>
        <taxon>Pseudomonadota</taxon>
        <taxon>Alphaproteobacteria</taxon>
        <taxon>Hyphomicrobiales</taxon>
        <taxon>Rhizobiaceae</taxon>
        <taxon>Rhizobium/Agrobacterium group</taxon>
        <taxon>Agrobacterium</taxon>
    </lineage>
</organism>
<feature type="transmembrane region" description="Helical" evidence="1">
    <location>
        <begin position="20"/>
        <end position="39"/>
    </location>
</feature>
<dbReference type="AlphaFoldDB" id="A0A1S7TY28"/>
<accession>A0A1S7TY28</accession>
<reference evidence="2" key="1">
    <citation type="submission" date="2016-01" db="EMBL/GenBank/DDBJ databases">
        <authorList>
            <person name="Regsiter A."/>
            <person name="william w."/>
        </authorList>
    </citation>
    <scope>NUCLEOTIDE SEQUENCE</scope>
    <source>
        <strain evidence="2">NCPPB 1641</strain>
    </source>
</reference>
<name>A0A1S7TY28_9HYPH</name>
<dbReference type="EMBL" id="FCNP01000033">
    <property type="protein sequence ID" value="CVI59431.1"/>
    <property type="molecule type" value="Genomic_DNA"/>
</dbReference>
<evidence type="ECO:0000313" key="3">
    <source>
        <dbReference type="Proteomes" id="UP000192140"/>
    </source>
</evidence>
<keyword evidence="1" id="KW-1133">Transmembrane helix</keyword>
<gene>
    <name evidence="2" type="ORF">AGR7A_Lc120539</name>
</gene>
<protein>
    <submittedName>
        <fullName evidence="2">Uncharacterized protein</fullName>
    </submittedName>
</protein>
<evidence type="ECO:0000313" key="2">
    <source>
        <dbReference type="EMBL" id="CVI59431.1"/>
    </source>
</evidence>
<evidence type="ECO:0000256" key="1">
    <source>
        <dbReference type="SAM" id="Phobius"/>
    </source>
</evidence>
<comment type="caution">
    <text evidence="2">The sequence shown here is derived from an EMBL/GenBank/DDBJ whole genome shotgun (WGS) entry which is preliminary data.</text>
</comment>
<proteinExistence type="predicted"/>
<sequence>MERHPVGGFPYVMRCLAARPAIASIVPISCFWWFCVAAYRRFPKPIGELAHAACQDRRAPPILLSGLNRLPPRHVLHLCGEGGQEVVEIFFDNFCTALIGDPDYNVTRYWPIFPGRQIPFLTDWDDRSPWAEKNAGTAFMLYPADIDLPMAHLNLSCHVLDDVHRL</sequence>